<evidence type="ECO:0000313" key="1">
    <source>
        <dbReference type="EMBL" id="TDH38288.1"/>
    </source>
</evidence>
<name>A0A4R5PN49_9HYPH</name>
<proteinExistence type="predicted"/>
<dbReference type="AlphaFoldDB" id="A0A4R5PN49"/>
<evidence type="ECO:0008006" key="3">
    <source>
        <dbReference type="Google" id="ProtNLM"/>
    </source>
</evidence>
<dbReference type="Proteomes" id="UP000295131">
    <property type="component" value="Unassembled WGS sequence"/>
</dbReference>
<keyword evidence="2" id="KW-1185">Reference proteome</keyword>
<dbReference type="RefSeq" id="WP_133283122.1">
    <property type="nucleotide sequence ID" value="NZ_SMSI01000001.1"/>
</dbReference>
<reference evidence="1 2" key="1">
    <citation type="journal article" date="2013" name="Int. J. Syst. Evol. Microbiol.">
        <title>Hoeflea suaedae sp. nov., an endophytic bacterium isolated from the root of the halophyte Suaeda maritima.</title>
        <authorList>
            <person name="Chung E.J."/>
            <person name="Park J.A."/>
            <person name="Pramanik P."/>
            <person name="Bibi F."/>
            <person name="Jeon C.O."/>
            <person name="Chung Y.R."/>
        </authorList>
    </citation>
    <scope>NUCLEOTIDE SEQUENCE [LARGE SCALE GENOMIC DNA]</scope>
    <source>
        <strain evidence="1 2">YC6898</strain>
    </source>
</reference>
<accession>A0A4R5PN49</accession>
<gene>
    <name evidence="1" type="ORF">E2A64_03990</name>
</gene>
<dbReference type="OrthoDB" id="8115900at2"/>
<comment type="caution">
    <text evidence="1">The sequence shown here is derived from an EMBL/GenBank/DDBJ whole genome shotgun (WGS) entry which is preliminary data.</text>
</comment>
<protein>
    <recommendedName>
        <fullName evidence="3">Flagellar export protein FliJ</fullName>
    </recommendedName>
</protein>
<sequence>MSDSRADKLKRLVRVQRQLERVAEMELGIILRERAIVEDTRSAIVDAMGSLSPLHQSMSIHYSKRFSGLENRDRRLTGMQAMQEKRILMEKTKADRLDDQARDASLVEERAAEDDGLLDLLDSALAGKGGSSPA</sequence>
<organism evidence="1 2">
    <name type="scientific">Pseudohoeflea suaedae</name>
    <dbReference type="NCBI Taxonomy" id="877384"/>
    <lineage>
        <taxon>Bacteria</taxon>
        <taxon>Pseudomonadati</taxon>
        <taxon>Pseudomonadota</taxon>
        <taxon>Alphaproteobacteria</taxon>
        <taxon>Hyphomicrobiales</taxon>
        <taxon>Rhizobiaceae</taxon>
        <taxon>Pseudohoeflea</taxon>
    </lineage>
</organism>
<evidence type="ECO:0000313" key="2">
    <source>
        <dbReference type="Proteomes" id="UP000295131"/>
    </source>
</evidence>
<dbReference type="EMBL" id="SMSI01000001">
    <property type="protein sequence ID" value="TDH38288.1"/>
    <property type="molecule type" value="Genomic_DNA"/>
</dbReference>